<organism evidence="5 6">
    <name type="scientific">SAR324 cluster bacterium</name>
    <dbReference type="NCBI Taxonomy" id="2024889"/>
    <lineage>
        <taxon>Bacteria</taxon>
        <taxon>Deltaproteobacteria</taxon>
        <taxon>SAR324 cluster</taxon>
    </lineage>
</organism>
<keyword evidence="2" id="KW-0963">Cytoplasm</keyword>
<dbReference type="PANTHER" id="PTHR33705:SF2">
    <property type="entry name" value="PHOSPHOCARRIER PROTEIN NPR"/>
    <property type="match status" value="1"/>
</dbReference>
<protein>
    <submittedName>
        <fullName evidence="5">Phosphocarrier protein HPr</fullName>
    </submittedName>
</protein>
<name>A0A2D6YMP6_9DELT</name>
<gene>
    <name evidence="5" type="ORF">CMN54_13345</name>
</gene>
<dbReference type="PRINTS" id="PR00107">
    <property type="entry name" value="PHOSPHOCPHPR"/>
</dbReference>
<accession>A0A2D6YMP6</accession>
<comment type="caution">
    <text evidence="5">The sequence shown here is derived from an EMBL/GenBank/DDBJ whole genome shotgun (WGS) entry which is preliminary data.</text>
</comment>
<dbReference type="PROSITE" id="PS51350">
    <property type="entry name" value="PTS_HPR_DOM"/>
    <property type="match status" value="1"/>
</dbReference>
<evidence type="ECO:0000256" key="2">
    <source>
        <dbReference type="ARBA" id="ARBA00022490"/>
    </source>
</evidence>
<evidence type="ECO:0000313" key="5">
    <source>
        <dbReference type="EMBL" id="MAH64402.1"/>
    </source>
</evidence>
<dbReference type="InterPro" id="IPR000032">
    <property type="entry name" value="HPr-like"/>
</dbReference>
<dbReference type="GO" id="GO:0005737">
    <property type="term" value="C:cytoplasm"/>
    <property type="evidence" value="ECO:0007669"/>
    <property type="project" value="UniProtKB-SubCell"/>
</dbReference>
<dbReference type="NCBIfam" id="TIGR01003">
    <property type="entry name" value="PTS_HPr_family"/>
    <property type="match status" value="1"/>
</dbReference>
<proteinExistence type="predicted"/>
<dbReference type="InterPro" id="IPR035895">
    <property type="entry name" value="HPr-like_sf"/>
</dbReference>
<dbReference type="SUPFAM" id="SSF55594">
    <property type="entry name" value="HPr-like"/>
    <property type="match status" value="1"/>
</dbReference>
<dbReference type="AlphaFoldDB" id="A0A2D6YMP6"/>
<evidence type="ECO:0000313" key="6">
    <source>
        <dbReference type="Proteomes" id="UP000226525"/>
    </source>
</evidence>
<keyword evidence="3" id="KW-0598">Phosphotransferase system</keyword>
<feature type="domain" description="HPr" evidence="4">
    <location>
        <begin position="1"/>
        <end position="88"/>
    </location>
</feature>
<dbReference type="GO" id="GO:0009401">
    <property type="term" value="P:phosphoenolpyruvate-dependent sugar phosphotransferase system"/>
    <property type="evidence" value="ECO:0007669"/>
    <property type="project" value="UniProtKB-KW"/>
</dbReference>
<dbReference type="PANTHER" id="PTHR33705">
    <property type="entry name" value="PHOSPHOCARRIER PROTEIN HPR"/>
    <property type="match status" value="1"/>
</dbReference>
<evidence type="ECO:0000256" key="3">
    <source>
        <dbReference type="ARBA" id="ARBA00022683"/>
    </source>
</evidence>
<dbReference type="PROSITE" id="PS00369">
    <property type="entry name" value="PTS_HPR_HIS"/>
    <property type="match status" value="1"/>
</dbReference>
<dbReference type="Pfam" id="PF00381">
    <property type="entry name" value="PTS-HPr"/>
    <property type="match status" value="1"/>
</dbReference>
<dbReference type="InterPro" id="IPR001020">
    <property type="entry name" value="PTS_HPr_His_P_site"/>
</dbReference>
<evidence type="ECO:0000259" key="4">
    <source>
        <dbReference type="PROSITE" id="PS51350"/>
    </source>
</evidence>
<dbReference type="CDD" id="cd00367">
    <property type="entry name" value="PTS-HPr_like"/>
    <property type="match status" value="1"/>
</dbReference>
<evidence type="ECO:0000256" key="1">
    <source>
        <dbReference type="ARBA" id="ARBA00004496"/>
    </source>
</evidence>
<comment type="subcellular location">
    <subcellularLocation>
        <location evidence="1">Cytoplasm</location>
    </subcellularLocation>
</comment>
<sequence>MVSQDVEIINRLGLHARAAAQLVKLTTQFQSKVFLKKNGQSANAKTIMDVLMLAATQGTQITIESTGEDEQEALDAIVKLIATRFHESE</sequence>
<reference evidence="6" key="1">
    <citation type="submission" date="2017-09" db="EMBL/GenBank/DDBJ databases">
        <title>The Reconstruction of 2,631 Draft Metagenome-Assembled Genomes from the Global Oceans.</title>
        <authorList>
            <person name="Tully B.J."/>
            <person name="Graham E.D."/>
            <person name="Heidelberg J.F."/>
        </authorList>
    </citation>
    <scope>NUCLEOTIDE SEQUENCE [LARGE SCALE GENOMIC DNA]</scope>
</reference>
<dbReference type="Gene3D" id="3.30.1340.10">
    <property type="entry name" value="HPr-like"/>
    <property type="match status" value="1"/>
</dbReference>
<dbReference type="Proteomes" id="UP000226525">
    <property type="component" value="Unassembled WGS sequence"/>
</dbReference>
<dbReference type="InterPro" id="IPR050399">
    <property type="entry name" value="HPr"/>
</dbReference>
<dbReference type="EMBL" id="NZEX01000159">
    <property type="protein sequence ID" value="MAH64402.1"/>
    <property type="molecule type" value="Genomic_DNA"/>
</dbReference>